<dbReference type="GeneID" id="80518105"/>
<dbReference type="InterPro" id="IPR010734">
    <property type="entry name" value="Copine_C"/>
</dbReference>
<sequence length="276" mass="31590">MGNSKSKNKNKSKNNKKIETCDFSFIKDNYNSFAELEEALRQAGLEACQLIIGIDFTKSNSWQGGQPYFKYQNLHSITSDPNPYQQVLSIMCQSLAGFDNDNLIDAYGFGDARTCNKSVFSFYVRDESGYMIDVPCYRLEGVLERYKQIAMSIELSGPTSFAPIIYKAIDIVRSKNEYHILLIIADGAVDDMKQTINAIVEASNYPLSIVCVGVGKGPWDKMEEMDDNIPDRRFDNFQFVNFHKIMEQCENAQIEFAKHALMEIPIQYKYIRNYIL</sequence>
<feature type="domain" description="VWFA" evidence="1">
    <location>
        <begin position="47"/>
        <end position="249"/>
    </location>
</feature>
<dbReference type="RefSeq" id="YP_010781341.1">
    <property type="nucleotide sequence ID" value="NC_075039.1"/>
</dbReference>
<dbReference type="InterPro" id="IPR036465">
    <property type="entry name" value="vWFA_dom_sf"/>
</dbReference>
<dbReference type="PANTHER" id="PTHR45751:SF11">
    <property type="entry name" value="COPINE FAMILY PROTEIN 2"/>
    <property type="match status" value="1"/>
</dbReference>
<accession>A0A6N1NSH5</accession>
<proteinExistence type="predicted"/>
<dbReference type="PANTHER" id="PTHR45751">
    <property type="entry name" value="COPINE FAMILY PROTEIN 1"/>
    <property type="match status" value="1"/>
</dbReference>
<dbReference type="KEGG" id="vg:80518105"/>
<evidence type="ECO:0000259" key="1">
    <source>
        <dbReference type="SMART" id="SM00327"/>
    </source>
</evidence>
<dbReference type="GO" id="GO:0004842">
    <property type="term" value="F:ubiquitin-protein transferase activity"/>
    <property type="evidence" value="ECO:0007669"/>
    <property type="project" value="TreeGrafter"/>
</dbReference>
<name>A0A6N1NSH5_9VIRU</name>
<organism evidence="2">
    <name type="scientific">Tupanvirus soda lake</name>
    <dbReference type="NCBI Taxonomy" id="2126985"/>
    <lineage>
        <taxon>Viruses</taxon>
        <taxon>Varidnaviria</taxon>
        <taxon>Bamfordvirae</taxon>
        <taxon>Nucleocytoviricota</taxon>
        <taxon>Megaviricetes</taxon>
        <taxon>Imitervirales</taxon>
        <taxon>Mimiviridae</taxon>
        <taxon>Megamimivirinae</taxon>
        <taxon>Tupanvirus</taxon>
        <taxon>Tupanvirus salinum</taxon>
    </lineage>
</organism>
<evidence type="ECO:0000313" key="2">
    <source>
        <dbReference type="EMBL" id="QKU34696.1"/>
    </source>
</evidence>
<dbReference type="GO" id="GO:0016567">
    <property type="term" value="P:protein ubiquitination"/>
    <property type="evidence" value="ECO:0007669"/>
    <property type="project" value="TreeGrafter"/>
</dbReference>
<reference evidence="2" key="1">
    <citation type="submission" date="2017-01" db="EMBL/GenBank/DDBJ databases">
        <authorList>
            <person name="Assis F.L."/>
            <person name="Abrahao J.S."/>
            <person name="Silva L."/>
            <person name="Khalil J.B."/>
            <person name="Rodrigues R."/>
            <person name="Silva L.S."/>
            <person name="Arantes T."/>
            <person name="Boratto P."/>
            <person name="Andrade M."/>
            <person name="Kroon E.G."/>
            <person name="Ribeiro B."/>
            <person name="Bergier I."/>
            <person name="Seligmann H."/>
            <person name="Ghigo E."/>
            <person name="Colson P."/>
            <person name="Levasseur A."/>
            <person name="Raoult D."/>
            <person name="Scola B.L."/>
        </authorList>
    </citation>
    <scope>NUCLEOTIDE SEQUENCE</scope>
    <source>
        <strain evidence="2">Soda lake</strain>
    </source>
</reference>
<reference evidence="2" key="2">
    <citation type="journal article" date="2018" name="Nat. Commun.">
        <title>Tailed giant Tupanvirus possesses the most complete translational apparatus of the known virosphere.</title>
        <authorList>
            <person name="Abrahao J."/>
            <person name="Silva L."/>
            <person name="Silva L.S."/>
            <person name="Khalil J.Y.B."/>
            <person name="Rodrigues R."/>
            <person name="Arantes T."/>
            <person name="Assis F."/>
            <person name="Boratto P."/>
            <person name="Andrade M."/>
            <person name="Kroon E.G."/>
            <person name="Ribeiro B."/>
            <person name="Bergier I."/>
            <person name="Seligmann H."/>
            <person name="Ghigo E."/>
            <person name="Colson P."/>
            <person name="Levasseur A."/>
            <person name="Kroemer G."/>
            <person name="Raoult D."/>
            <person name="La Scola B."/>
        </authorList>
    </citation>
    <scope>NUCLEOTIDE SEQUENCE [LARGE SCALE GENOMIC DNA]</scope>
    <source>
        <strain evidence="2">Soda lake</strain>
    </source>
</reference>
<dbReference type="InterPro" id="IPR002035">
    <property type="entry name" value="VWF_A"/>
</dbReference>
<dbReference type="Pfam" id="PF07002">
    <property type="entry name" value="Copine"/>
    <property type="match status" value="1"/>
</dbReference>
<dbReference type="EMBL" id="KY523104">
    <property type="protein sequence ID" value="QKU34696.1"/>
    <property type="molecule type" value="Genomic_DNA"/>
</dbReference>
<dbReference type="InterPro" id="IPR052079">
    <property type="entry name" value="E3_ligase/Copine_domain"/>
</dbReference>
<dbReference type="SMART" id="SM00327">
    <property type="entry name" value="VWA"/>
    <property type="match status" value="1"/>
</dbReference>
<dbReference type="SUPFAM" id="SSF53300">
    <property type="entry name" value="vWA-like"/>
    <property type="match status" value="1"/>
</dbReference>
<protein>
    <submittedName>
        <fullName evidence="2">Copine</fullName>
    </submittedName>
</protein>